<comment type="caution">
    <text evidence="7">The sequence shown here is derived from an EMBL/GenBank/DDBJ whole genome shotgun (WGS) entry which is preliminary data.</text>
</comment>
<evidence type="ECO:0000313" key="8">
    <source>
        <dbReference type="Proteomes" id="UP000234626"/>
    </source>
</evidence>
<dbReference type="SMART" id="SM00267">
    <property type="entry name" value="GGDEF"/>
    <property type="match status" value="1"/>
</dbReference>
<dbReference type="PROSITE" id="PS50887">
    <property type="entry name" value="GGDEF"/>
    <property type="match status" value="1"/>
</dbReference>
<dbReference type="PANTHER" id="PTHR45138:SF9">
    <property type="entry name" value="DIGUANYLATE CYCLASE DGCM-RELATED"/>
    <property type="match status" value="1"/>
</dbReference>
<dbReference type="AlphaFoldDB" id="A0A2N5EIB2"/>
<dbReference type="InterPro" id="IPR029787">
    <property type="entry name" value="Nucleotide_cyclase"/>
</dbReference>
<dbReference type="CDD" id="cd12914">
    <property type="entry name" value="PDC1_DGC_like"/>
    <property type="match status" value="1"/>
</dbReference>
<comment type="cofactor">
    <cofactor evidence="1">
        <name>Mg(2+)</name>
        <dbReference type="ChEBI" id="CHEBI:18420"/>
    </cofactor>
</comment>
<feature type="domain" description="GGDEF" evidence="6">
    <location>
        <begin position="358"/>
        <end position="494"/>
    </location>
</feature>
<organism evidence="7 8">
    <name type="scientific">Chimaeribacter arupi</name>
    <dbReference type="NCBI Taxonomy" id="2060066"/>
    <lineage>
        <taxon>Bacteria</taxon>
        <taxon>Pseudomonadati</taxon>
        <taxon>Pseudomonadota</taxon>
        <taxon>Gammaproteobacteria</taxon>
        <taxon>Enterobacterales</taxon>
        <taxon>Yersiniaceae</taxon>
        <taxon>Chimaeribacter</taxon>
    </lineage>
</organism>
<gene>
    <name evidence="7" type="ORF">CYR34_19390</name>
</gene>
<dbReference type="GO" id="GO:0005886">
    <property type="term" value="C:plasma membrane"/>
    <property type="evidence" value="ECO:0007669"/>
    <property type="project" value="TreeGrafter"/>
</dbReference>
<dbReference type="InterPro" id="IPR054327">
    <property type="entry name" value="His-kinase-like_sensor"/>
</dbReference>
<evidence type="ECO:0000313" key="7">
    <source>
        <dbReference type="EMBL" id="PLR44376.1"/>
    </source>
</evidence>
<dbReference type="CDD" id="cd01949">
    <property type="entry name" value="GGDEF"/>
    <property type="match status" value="1"/>
</dbReference>
<dbReference type="NCBIfam" id="TIGR00254">
    <property type="entry name" value="GGDEF"/>
    <property type="match status" value="1"/>
</dbReference>
<accession>A0A2N5EIB2</accession>
<evidence type="ECO:0000256" key="2">
    <source>
        <dbReference type="ARBA" id="ARBA00004665"/>
    </source>
</evidence>
<evidence type="ECO:0000256" key="3">
    <source>
        <dbReference type="ARBA" id="ARBA00012528"/>
    </source>
</evidence>
<dbReference type="Pfam" id="PF00990">
    <property type="entry name" value="GGDEF"/>
    <property type="match status" value="1"/>
</dbReference>
<feature type="transmembrane region" description="Helical" evidence="5">
    <location>
        <begin position="276"/>
        <end position="297"/>
    </location>
</feature>
<dbReference type="InterPro" id="IPR043128">
    <property type="entry name" value="Rev_trsase/Diguanyl_cyclase"/>
</dbReference>
<dbReference type="GO" id="GO:1902201">
    <property type="term" value="P:negative regulation of bacterial-type flagellum-dependent cell motility"/>
    <property type="evidence" value="ECO:0007669"/>
    <property type="project" value="TreeGrafter"/>
</dbReference>
<dbReference type="InterPro" id="IPR050469">
    <property type="entry name" value="Diguanylate_Cyclase"/>
</dbReference>
<name>A0A2N5EIB2_9GAMM</name>
<dbReference type="Pfam" id="PF22588">
    <property type="entry name" value="dCache_1_like"/>
    <property type="match status" value="1"/>
</dbReference>
<dbReference type="OrthoDB" id="9812260at2"/>
<comment type="catalytic activity">
    <reaction evidence="4">
        <text>2 GTP = 3',3'-c-di-GMP + 2 diphosphate</text>
        <dbReference type="Rhea" id="RHEA:24898"/>
        <dbReference type="ChEBI" id="CHEBI:33019"/>
        <dbReference type="ChEBI" id="CHEBI:37565"/>
        <dbReference type="ChEBI" id="CHEBI:58805"/>
        <dbReference type="EC" id="2.7.7.65"/>
    </reaction>
</comment>
<dbReference type="Gene3D" id="3.30.450.20">
    <property type="entry name" value="PAS domain"/>
    <property type="match status" value="2"/>
</dbReference>
<dbReference type="FunFam" id="3.30.70.270:FF:000001">
    <property type="entry name" value="Diguanylate cyclase domain protein"/>
    <property type="match status" value="1"/>
</dbReference>
<evidence type="ECO:0000256" key="5">
    <source>
        <dbReference type="SAM" id="Phobius"/>
    </source>
</evidence>
<dbReference type="GO" id="GO:0043709">
    <property type="term" value="P:cell adhesion involved in single-species biofilm formation"/>
    <property type="evidence" value="ECO:0007669"/>
    <property type="project" value="TreeGrafter"/>
</dbReference>
<dbReference type="Gene3D" id="3.30.70.270">
    <property type="match status" value="1"/>
</dbReference>
<dbReference type="PANTHER" id="PTHR45138">
    <property type="entry name" value="REGULATORY COMPONENTS OF SENSORY TRANSDUCTION SYSTEM"/>
    <property type="match status" value="1"/>
</dbReference>
<dbReference type="SUPFAM" id="SSF55073">
    <property type="entry name" value="Nucleotide cyclase"/>
    <property type="match status" value="1"/>
</dbReference>
<dbReference type="GO" id="GO:0052621">
    <property type="term" value="F:diguanylate cyclase activity"/>
    <property type="evidence" value="ECO:0007669"/>
    <property type="project" value="UniProtKB-EC"/>
</dbReference>
<dbReference type="CDD" id="cd12915">
    <property type="entry name" value="PDC2_DGC_like"/>
    <property type="match status" value="1"/>
</dbReference>
<dbReference type="EC" id="2.7.7.65" evidence="3"/>
<keyword evidence="5" id="KW-0472">Membrane</keyword>
<evidence type="ECO:0000259" key="6">
    <source>
        <dbReference type="PROSITE" id="PS50887"/>
    </source>
</evidence>
<keyword evidence="8" id="KW-1185">Reference proteome</keyword>
<evidence type="ECO:0000256" key="4">
    <source>
        <dbReference type="ARBA" id="ARBA00034247"/>
    </source>
</evidence>
<keyword evidence="5" id="KW-1133">Transmembrane helix</keyword>
<dbReference type="RefSeq" id="WP_101829121.1">
    <property type="nucleotide sequence ID" value="NZ_PJZJ01000041.1"/>
</dbReference>
<evidence type="ECO:0000256" key="1">
    <source>
        <dbReference type="ARBA" id="ARBA00001946"/>
    </source>
</evidence>
<comment type="pathway">
    <text evidence="2">Purine metabolism; 3',5'-cyclic di-GMP biosynthesis.</text>
</comment>
<reference evidence="7 8" key="1">
    <citation type="submission" date="2017-12" db="EMBL/GenBank/DDBJ databases">
        <title>Characterization of six clinical isolates of Enterochimera gen. nov., a novel genus of the Yersiniaciae family and the three species Enterochimera arupensis sp. nov., Enterochimera coloradensis sp. nov, and Enterochimera californica sp. nov.</title>
        <authorList>
            <person name="Rossi A."/>
            <person name="Fisher M."/>
        </authorList>
    </citation>
    <scope>NUCLEOTIDE SEQUENCE [LARGE SCALE GENOMIC DNA]</scope>
    <source>
        <strain evidence="7 8">2016Iso1</strain>
    </source>
</reference>
<dbReference type="Proteomes" id="UP000234626">
    <property type="component" value="Unassembled WGS sequence"/>
</dbReference>
<protein>
    <recommendedName>
        <fullName evidence="3">diguanylate cyclase</fullName>
        <ecNumber evidence="3">2.7.7.65</ecNumber>
    </recommendedName>
</protein>
<dbReference type="InterPro" id="IPR000160">
    <property type="entry name" value="GGDEF_dom"/>
</dbReference>
<dbReference type="EMBL" id="PJZK01000027">
    <property type="protein sequence ID" value="PLR44376.1"/>
    <property type="molecule type" value="Genomic_DNA"/>
</dbReference>
<proteinExistence type="predicted"/>
<keyword evidence="5" id="KW-0812">Transmembrane</keyword>
<sequence>MRACLMIISAAVLFTGTWSLWHSWHGTVQDAEKDAKNQSLSLSRQAQDTFLQVELTLEELARNADAMFAAPSHFAGPGGLLAMQKSKLPQLNGLFVYDAQGRWVTTTAKHVPPRANNADREYFIWHREHNDALIHVGHVIRSRSSGELIIPVSLRLNDAQGAFRGVVLGTVRVDFFRHFYGWYEQGPNDLLGLLHADGTILYMRPFPDSVINRSLAHSPLFTRLLKSALTGTRTWKNRVDGVTRLTGYARLERYPLVAVAGYDRNALQRTWFSNNAVIIILNGLLLLLVIVLGLLGLRQFNTTLRKQRELLEVRDELTRVNHTLQDLALVDGLTGIGNRRQFDFYLEQCLLRAKGSGLPVSLVMLDIDFFKNYNDAFGHVAGDECLRQVAEILDHLPRRGADRVTRYGGEEFALILPGTGADEARQVAKRALAALRRAALPHSASPLPEKIVTLSGGVSTAHPGGSADELKRAADAALYQAKRAGRNRIMGAGVASEEEPCFRG</sequence>